<dbReference type="EMBL" id="JAHQCS010000017">
    <property type="protein sequence ID" value="MBU9710332.1"/>
    <property type="molecule type" value="Genomic_DNA"/>
</dbReference>
<comment type="caution">
    <text evidence="3">The sequence shown here is derived from an EMBL/GenBank/DDBJ whole genome shotgun (WGS) entry which is preliminary data.</text>
</comment>
<evidence type="ECO:0000313" key="4">
    <source>
        <dbReference type="Proteomes" id="UP000784880"/>
    </source>
</evidence>
<proteinExistence type="predicted"/>
<keyword evidence="2" id="KW-0472">Membrane</keyword>
<gene>
    <name evidence="3" type="ORF">KS419_00955</name>
</gene>
<keyword evidence="4" id="KW-1185">Reference proteome</keyword>
<name>A0ABS6JBV8_9BACI</name>
<protein>
    <recommendedName>
        <fullName evidence="5">Lipoprotein</fullName>
    </recommendedName>
</protein>
<feature type="transmembrane region" description="Helical" evidence="2">
    <location>
        <begin position="6"/>
        <end position="24"/>
    </location>
</feature>
<organism evidence="3 4">
    <name type="scientific">Evansella tamaricis</name>
    <dbReference type="NCBI Taxonomy" id="2069301"/>
    <lineage>
        <taxon>Bacteria</taxon>
        <taxon>Bacillati</taxon>
        <taxon>Bacillota</taxon>
        <taxon>Bacilli</taxon>
        <taxon>Bacillales</taxon>
        <taxon>Bacillaceae</taxon>
        <taxon>Evansella</taxon>
    </lineage>
</organism>
<evidence type="ECO:0000256" key="1">
    <source>
        <dbReference type="SAM" id="MobiDB-lite"/>
    </source>
</evidence>
<feature type="region of interest" description="Disordered" evidence="1">
    <location>
        <begin position="50"/>
        <end position="77"/>
    </location>
</feature>
<keyword evidence="2" id="KW-1133">Transmembrane helix</keyword>
<dbReference type="Proteomes" id="UP000784880">
    <property type="component" value="Unassembled WGS sequence"/>
</dbReference>
<evidence type="ECO:0000313" key="3">
    <source>
        <dbReference type="EMBL" id="MBU9710332.1"/>
    </source>
</evidence>
<feature type="compositionally biased region" description="Acidic residues" evidence="1">
    <location>
        <begin position="53"/>
        <end position="70"/>
    </location>
</feature>
<reference evidence="3 4" key="1">
    <citation type="submission" date="2021-06" db="EMBL/GenBank/DDBJ databases">
        <title>Bacillus sp. RD4P76, an endophyte from a halophyte.</title>
        <authorList>
            <person name="Sun J.-Q."/>
        </authorList>
    </citation>
    <scope>NUCLEOTIDE SEQUENCE [LARGE SCALE GENOMIC DNA]</scope>
    <source>
        <strain evidence="3 4">CGMCC 1.15917</strain>
    </source>
</reference>
<sequence length="474" mass="54514">MNHRKYIYLICLVIFFANVIVGCGQKEEAVKEAETLPQQGVEEVLAGDREKLEEESDTLEDEVENGDTVDWETTPTTPEDIAGVWMGERDGLGIYFYENGRGDIAFSDNHERLYLHFVRYSENGTALELEIDTSLHWEEHDPFSILVKRSGTDTIEIMIGNVTKTYVRSSDEEVFPLNLNFEDERFGHRDQEATDRQVAHLEETLQTLSDNDILIGTVFNSFDYRNEVFTYLDYVGSSTDVETVRTAILNKVIEMNLLVDKYKWVNSFTVNTYLNHGVTGETERDKQVNALTPSREGNQGNQAFQISTDSEDRWILSKKRLSVDDLPGYVTHFGGVEPFLTKRDRDISRKYPLYEYQNMGPLTVLLESFVEGISSDVQEVLDENSQILEASYVKNIIGVWQHYPEELYYEITFDEFGGMIYNRQSGFGYGFTIREETDASIEISFSDQRWNIVREGDELKVTKSNGVEITLIKR</sequence>
<accession>A0ABS6JBV8</accession>
<dbReference type="PROSITE" id="PS51257">
    <property type="entry name" value="PROKAR_LIPOPROTEIN"/>
    <property type="match status" value="1"/>
</dbReference>
<dbReference type="RefSeq" id="WP_217064226.1">
    <property type="nucleotide sequence ID" value="NZ_JAHQCS010000017.1"/>
</dbReference>
<keyword evidence="2" id="KW-0812">Transmembrane</keyword>
<evidence type="ECO:0000256" key="2">
    <source>
        <dbReference type="SAM" id="Phobius"/>
    </source>
</evidence>
<evidence type="ECO:0008006" key="5">
    <source>
        <dbReference type="Google" id="ProtNLM"/>
    </source>
</evidence>